<keyword evidence="3" id="KW-1185">Reference proteome</keyword>
<organism evidence="2 3">
    <name type="scientific">Kozakia baliensis</name>
    <dbReference type="NCBI Taxonomy" id="153496"/>
    <lineage>
        <taxon>Bacteria</taxon>
        <taxon>Pseudomonadati</taxon>
        <taxon>Pseudomonadota</taxon>
        <taxon>Alphaproteobacteria</taxon>
        <taxon>Acetobacterales</taxon>
        <taxon>Acetobacteraceae</taxon>
        <taxon>Kozakia</taxon>
    </lineage>
</organism>
<dbReference type="STRING" id="153496.A0U89_08965"/>
<dbReference type="GO" id="GO:0000270">
    <property type="term" value="P:peptidoglycan metabolic process"/>
    <property type="evidence" value="ECO:0007669"/>
    <property type="project" value="TreeGrafter"/>
</dbReference>
<name>A0A1D8UUB7_9PROT</name>
<dbReference type="Pfam" id="PF02698">
    <property type="entry name" value="DUF218"/>
    <property type="match status" value="1"/>
</dbReference>
<dbReference type="Gene3D" id="3.40.50.620">
    <property type="entry name" value="HUPs"/>
    <property type="match status" value="1"/>
</dbReference>
<dbReference type="Proteomes" id="UP000179145">
    <property type="component" value="Chromosome"/>
</dbReference>
<evidence type="ECO:0000259" key="1">
    <source>
        <dbReference type="Pfam" id="PF02698"/>
    </source>
</evidence>
<evidence type="ECO:0000313" key="3">
    <source>
        <dbReference type="Proteomes" id="UP000179145"/>
    </source>
</evidence>
<dbReference type="AlphaFoldDB" id="A0A1D8UUB7"/>
<feature type="domain" description="DUF218" evidence="1">
    <location>
        <begin position="15"/>
        <end position="161"/>
    </location>
</feature>
<dbReference type="CDD" id="cd06259">
    <property type="entry name" value="YdcF-like"/>
    <property type="match status" value="1"/>
</dbReference>
<dbReference type="GO" id="GO:0043164">
    <property type="term" value="P:Gram-negative-bacterium-type cell wall biogenesis"/>
    <property type="evidence" value="ECO:0007669"/>
    <property type="project" value="TreeGrafter"/>
</dbReference>
<reference evidence="2 3" key="1">
    <citation type="journal article" date="2016" name="Microb. Cell Fact.">
        <title>Dissection of exopolysaccharide biosynthesis in Kozakia baliensis.</title>
        <authorList>
            <person name="Brandt J.U."/>
            <person name="Jakob F."/>
            <person name="Behr J."/>
            <person name="Geissler A.J."/>
            <person name="Vogel R.F."/>
        </authorList>
    </citation>
    <scope>NUCLEOTIDE SEQUENCE [LARGE SCALE GENOMIC DNA]</scope>
    <source>
        <strain evidence="2 3">DSM 14400</strain>
    </source>
</reference>
<sequence length="181" mass="20662">MVVSSRAEADRLSFLVIFGAAPDPDGKVSDAMRRRVASALRFAQGRPDLCMIPSGGIAWRQKRDGPSEAAMMRDLLEEGGFPKGRILLEEAASDTFETACNVTRLLKVRGYRGTLWVASSAYHLPRCLLLLRILGWRVKAVRPILAQRTTLWRRYYWRLREVPAIMWDGFLALKWRILMKN</sequence>
<proteinExistence type="predicted"/>
<dbReference type="EMBL" id="CP014674">
    <property type="protein sequence ID" value="AOX17240.1"/>
    <property type="molecule type" value="Genomic_DNA"/>
</dbReference>
<dbReference type="GO" id="GO:0005886">
    <property type="term" value="C:plasma membrane"/>
    <property type="evidence" value="ECO:0007669"/>
    <property type="project" value="TreeGrafter"/>
</dbReference>
<dbReference type="InterPro" id="IPR051599">
    <property type="entry name" value="Cell_Envelope_Assoc"/>
</dbReference>
<dbReference type="KEGG" id="kba:A0U89_08965"/>
<gene>
    <name evidence="2" type="ORF">A0U89_08965</name>
</gene>
<dbReference type="PANTHER" id="PTHR30336:SF4">
    <property type="entry name" value="ENVELOPE BIOGENESIS FACTOR ELYC"/>
    <property type="match status" value="1"/>
</dbReference>
<dbReference type="RefSeq" id="WP_227004194.1">
    <property type="nucleotide sequence ID" value="NZ_BJVW01000001.1"/>
</dbReference>
<evidence type="ECO:0000313" key="2">
    <source>
        <dbReference type="EMBL" id="AOX17240.1"/>
    </source>
</evidence>
<accession>A0A1D8UUB7</accession>
<dbReference type="InterPro" id="IPR003848">
    <property type="entry name" value="DUF218"/>
</dbReference>
<dbReference type="eggNOG" id="COG1434">
    <property type="taxonomic scope" value="Bacteria"/>
</dbReference>
<dbReference type="PANTHER" id="PTHR30336">
    <property type="entry name" value="INNER MEMBRANE PROTEIN, PROBABLE PERMEASE"/>
    <property type="match status" value="1"/>
</dbReference>
<protein>
    <recommendedName>
        <fullName evidence="1">DUF218 domain-containing protein</fullName>
    </recommendedName>
</protein>
<dbReference type="InterPro" id="IPR014729">
    <property type="entry name" value="Rossmann-like_a/b/a_fold"/>
</dbReference>